<organism evidence="5 6">
    <name type="scientific">Leifsonia shinshuensis</name>
    <dbReference type="NCBI Taxonomy" id="150026"/>
    <lineage>
        <taxon>Bacteria</taxon>
        <taxon>Bacillati</taxon>
        <taxon>Actinomycetota</taxon>
        <taxon>Actinomycetes</taxon>
        <taxon>Micrococcales</taxon>
        <taxon>Microbacteriaceae</taxon>
        <taxon>Leifsonia</taxon>
    </lineage>
</organism>
<protein>
    <submittedName>
        <fullName evidence="5">GntR family transcriptional regulator</fullName>
    </submittedName>
</protein>
<dbReference type="InterPro" id="IPR036388">
    <property type="entry name" value="WH-like_DNA-bd_sf"/>
</dbReference>
<keyword evidence="1" id="KW-0805">Transcription regulation</keyword>
<name>A0A7G6YAX1_9MICO</name>
<reference evidence="6" key="1">
    <citation type="submission" date="2019-09" db="EMBL/GenBank/DDBJ databases">
        <title>Antimicrobial potential of Antarctic Bacteria.</title>
        <authorList>
            <person name="Benaud N."/>
            <person name="Edwards R.J."/>
            <person name="Ferrari B.C."/>
        </authorList>
    </citation>
    <scope>NUCLEOTIDE SEQUENCE [LARGE SCALE GENOMIC DNA]</scope>
    <source>
        <strain evidence="6">INR9</strain>
    </source>
</reference>
<evidence type="ECO:0000313" key="5">
    <source>
        <dbReference type="EMBL" id="QNE35636.1"/>
    </source>
</evidence>
<dbReference type="Proteomes" id="UP000515511">
    <property type="component" value="Chromosome"/>
</dbReference>
<dbReference type="SUPFAM" id="SSF46785">
    <property type="entry name" value="Winged helix' DNA-binding domain"/>
    <property type="match status" value="1"/>
</dbReference>
<evidence type="ECO:0000313" key="6">
    <source>
        <dbReference type="Proteomes" id="UP000515511"/>
    </source>
</evidence>
<dbReference type="RefSeq" id="WP_185275104.1">
    <property type="nucleotide sequence ID" value="NZ_CP043641.1"/>
</dbReference>
<dbReference type="PANTHER" id="PTHR43537:SF5">
    <property type="entry name" value="UXU OPERON TRANSCRIPTIONAL REGULATOR"/>
    <property type="match status" value="1"/>
</dbReference>
<accession>A0A7G6YAX1</accession>
<evidence type="ECO:0000256" key="2">
    <source>
        <dbReference type="ARBA" id="ARBA00023125"/>
    </source>
</evidence>
<gene>
    <name evidence="5" type="ORF">F1C12_11215</name>
</gene>
<dbReference type="GO" id="GO:0003700">
    <property type="term" value="F:DNA-binding transcription factor activity"/>
    <property type="evidence" value="ECO:0007669"/>
    <property type="project" value="InterPro"/>
</dbReference>
<sequence length="231" mass="24994">MPVPIAEAVSPRRLIRDEVFVRLLDAIVDGDLTPGEQLYDAEIEKWVGVSRTPVREALNQLAAMGLVEIMPQKRTRVTPIDPERLRALIDTVGSLLTGIVRDATPLLTEDDKDALRAFTERFGDGDGMAELVKERVLTDGFVNVFLRRLDNRTLAKLFTRHLPEVRRALIAAPSSKAFTKGAPHLASAVAAAVAGNGAKAAAGVSDFWNKGLVTVVDEFGTKAALSGKEGR</sequence>
<evidence type="ECO:0000256" key="1">
    <source>
        <dbReference type="ARBA" id="ARBA00023015"/>
    </source>
</evidence>
<dbReference type="CDD" id="cd07377">
    <property type="entry name" value="WHTH_GntR"/>
    <property type="match status" value="1"/>
</dbReference>
<dbReference type="InterPro" id="IPR000524">
    <property type="entry name" value="Tscrpt_reg_HTH_GntR"/>
</dbReference>
<dbReference type="EMBL" id="CP043641">
    <property type="protein sequence ID" value="QNE35636.1"/>
    <property type="molecule type" value="Genomic_DNA"/>
</dbReference>
<feature type="domain" description="HTH gntR-type" evidence="4">
    <location>
        <begin position="13"/>
        <end position="80"/>
    </location>
</feature>
<keyword evidence="3" id="KW-0804">Transcription</keyword>
<dbReference type="InterPro" id="IPR036390">
    <property type="entry name" value="WH_DNA-bd_sf"/>
</dbReference>
<keyword evidence="2" id="KW-0238">DNA-binding</keyword>
<dbReference type="PROSITE" id="PS50949">
    <property type="entry name" value="HTH_GNTR"/>
    <property type="match status" value="1"/>
</dbReference>
<proteinExistence type="predicted"/>
<evidence type="ECO:0000256" key="3">
    <source>
        <dbReference type="ARBA" id="ARBA00023163"/>
    </source>
</evidence>
<dbReference type="KEGG" id="lse:F1C12_11215"/>
<dbReference type="AlphaFoldDB" id="A0A7G6YAX1"/>
<dbReference type="SMART" id="SM00345">
    <property type="entry name" value="HTH_GNTR"/>
    <property type="match status" value="1"/>
</dbReference>
<dbReference type="GO" id="GO:0003677">
    <property type="term" value="F:DNA binding"/>
    <property type="evidence" value="ECO:0007669"/>
    <property type="project" value="UniProtKB-KW"/>
</dbReference>
<dbReference type="Gene3D" id="1.10.10.10">
    <property type="entry name" value="Winged helix-like DNA-binding domain superfamily/Winged helix DNA-binding domain"/>
    <property type="match status" value="1"/>
</dbReference>
<evidence type="ECO:0000259" key="4">
    <source>
        <dbReference type="PROSITE" id="PS50949"/>
    </source>
</evidence>
<dbReference type="Pfam" id="PF00392">
    <property type="entry name" value="GntR"/>
    <property type="match status" value="1"/>
</dbReference>
<dbReference type="PANTHER" id="PTHR43537">
    <property type="entry name" value="TRANSCRIPTIONAL REGULATOR, GNTR FAMILY"/>
    <property type="match status" value="1"/>
</dbReference>